<dbReference type="AlphaFoldDB" id="A0A420HU26"/>
<protein>
    <submittedName>
        <fullName evidence="2">Uncharacterized protein</fullName>
    </submittedName>
</protein>
<feature type="region of interest" description="Disordered" evidence="1">
    <location>
        <begin position="1"/>
        <end position="64"/>
    </location>
</feature>
<evidence type="ECO:0000313" key="2">
    <source>
        <dbReference type="EMBL" id="RKF60944.1"/>
    </source>
</evidence>
<evidence type="ECO:0000256" key="1">
    <source>
        <dbReference type="SAM" id="MobiDB-lite"/>
    </source>
</evidence>
<sequence length="64" mass="7163">METSILSDDDDRGSKISSGSDNNYSEGDVANYEEHDGEDTNLRDKNKNTPQIDLKEGIIMNTRL</sequence>
<evidence type="ECO:0000313" key="3">
    <source>
        <dbReference type="Proteomes" id="UP000285405"/>
    </source>
</evidence>
<name>A0A420HU26_9PEZI</name>
<reference evidence="2 3" key="1">
    <citation type="journal article" date="2018" name="BMC Genomics">
        <title>Comparative genome analyses reveal sequence features reflecting distinct modes of host-adaptation between dicot and monocot powdery mildew.</title>
        <authorList>
            <person name="Wu Y."/>
            <person name="Ma X."/>
            <person name="Pan Z."/>
            <person name="Kale S.D."/>
            <person name="Song Y."/>
            <person name="King H."/>
            <person name="Zhang Q."/>
            <person name="Presley C."/>
            <person name="Deng X."/>
            <person name="Wei C.I."/>
            <person name="Xiao S."/>
        </authorList>
    </citation>
    <scope>NUCLEOTIDE SEQUENCE [LARGE SCALE GENOMIC DNA]</scope>
    <source>
        <strain evidence="2">UCSC1</strain>
    </source>
</reference>
<proteinExistence type="predicted"/>
<feature type="compositionally biased region" description="Basic and acidic residues" evidence="1">
    <location>
        <begin position="32"/>
        <end position="47"/>
    </location>
</feature>
<dbReference type="Proteomes" id="UP000285405">
    <property type="component" value="Unassembled WGS sequence"/>
</dbReference>
<accession>A0A420HU26</accession>
<feature type="compositionally biased region" description="Polar residues" evidence="1">
    <location>
        <begin position="15"/>
        <end position="25"/>
    </location>
</feature>
<comment type="caution">
    <text evidence="2">The sequence shown here is derived from an EMBL/GenBank/DDBJ whole genome shotgun (WGS) entry which is preliminary data.</text>
</comment>
<organism evidence="2 3">
    <name type="scientific">Golovinomyces cichoracearum</name>
    <dbReference type="NCBI Taxonomy" id="62708"/>
    <lineage>
        <taxon>Eukaryota</taxon>
        <taxon>Fungi</taxon>
        <taxon>Dikarya</taxon>
        <taxon>Ascomycota</taxon>
        <taxon>Pezizomycotina</taxon>
        <taxon>Leotiomycetes</taxon>
        <taxon>Erysiphales</taxon>
        <taxon>Erysiphaceae</taxon>
        <taxon>Golovinomyces</taxon>
    </lineage>
</organism>
<dbReference type="EMBL" id="MCBR01016110">
    <property type="protein sequence ID" value="RKF60944.1"/>
    <property type="molecule type" value="Genomic_DNA"/>
</dbReference>
<gene>
    <name evidence="2" type="ORF">GcC1_161012</name>
</gene>